<evidence type="ECO:0000313" key="1">
    <source>
        <dbReference type="EMBL" id="EPS62217.1"/>
    </source>
</evidence>
<feature type="non-terminal residue" evidence="1">
    <location>
        <position position="1"/>
    </location>
</feature>
<dbReference type="PANTHER" id="PTHR34962:SF1">
    <property type="entry name" value="EMBRYO DEFECTIVE 1703-RELATED"/>
    <property type="match status" value="1"/>
</dbReference>
<comment type="caution">
    <text evidence="1">The sequence shown here is derived from an EMBL/GenBank/DDBJ whole genome shotgun (WGS) entry which is preliminary data.</text>
</comment>
<dbReference type="OrthoDB" id="1720557at2759"/>
<dbReference type="EMBL" id="AUSU01006308">
    <property type="protein sequence ID" value="EPS62217.1"/>
    <property type="molecule type" value="Genomic_DNA"/>
</dbReference>
<reference evidence="1 2" key="1">
    <citation type="journal article" date="2013" name="BMC Genomics">
        <title>The miniature genome of a carnivorous plant Genlisea aurea contains a low number of genes and short non-coding sequences.</title>
        <authorList>
            <person name="Leushkin E.V."/>
            <person name="Sutormin R.A."/>
            <person name="Nabieva E.R."/>
            <person name="Penin A.A."/>
            <person name="Kondrashov A.S."/>
            <person name="Logacheva M.D."/>
        </authorList>
    </citation>
    <scope>NUCLEOTIDE SEQUENCE [LARGE SCALE GENOMIC DNA]</scope>
</reference>
<dbReference type="PANTHER" id="PTHR34962">
    <property type="entry name" value="EMBRYO DEFECTIVE 1703-RELATED"/>
    <property type="match status" value="1"/>
</dbReference>
<accession>S8DQY5</accession>
<protein>
    <submittedName>
        <fullName evidence="1">Uncharacterized protein</fullName>
    </submittedName>
</protein>
<name>S8DQY5_9LAMI</name>
<keyword evidence="2" id="KW-1185">Reference proteome</keyword>
<organism evidence="1 2">
    <name type="scientific">Genlisea aurea</name>
    <dbReference type="NCBI Taxonomy" id="192259"/>
    <lineage>
        <taxon>Eukaryota</taxon>
        <taxon>Viridiplantae</taxon>
        <taxon>Streptophyta</taxon>
        <taxon>Embryophyta</taxon>
        <taxon>Tracheophyta</taxon>
        <taxon>Spermatophyta</taxon>
        <taxon>Magnoliopsida</taxon>
        <taxon>eudicotyledons</taxon>
        <taxon>Gunneridae</taxon>
        <taxon>Pentapetalae</taxon>
        <taxon>asterids</taxon>
        <taxon>lamiids</taxon>
        <taxon>Lamiales</taxon>
        <taxon>Lentibulariaceae</taxon>
        <taxon>Genlisea</taxon>
    </lineage>
</organism>
<gene>
    <name evidence="1" type="ORF">M569_12576</name>
</gene>
<proteinExistence type="predicted"/>
<evidence type="ECO:0000313" key="2">
    <source>
        <dbReference type="Proteomes" id="UP000015453"/>
    </source>
</evidence>
<sequence length="86" mass="9917">DAFREAKANGFSVTVVRKGEVEMNVDERLEEVEEALVEVGSRIYHDKITRERSVDIDALMKGVLGFSVPDKKRLLKKKKKKKKKDR</sequence>
<dbReference type="Proteomes" id="UP000015453">
    <property type="component" value="Unassembled WGS sequence"/>
</dbReference>
<dbReference type="AlphaFoldDB" id="S8DQY5"/>